<feature type="compositionally biased region" description="Basic residues" evidence="1">
    <location>
        <begin position="1"/>
        <end position="11"/>
    </location>
</feature>
<dbReference type="AlphaFoldDB" id="A0A166GDS2"/>
<dbReference type="EMBL" id="KV428020">
    <property type="protein sequence ID" value="KZT41580.1"/>
    <property type="molecule type" value="Genomic_DNA"/>
</dbReference>
<reference evidence="2 3" key="1">
    <citation type="journal article" date="2016" name="Mol. Biol. Evol.">
        <title>Comparative Genomics of Early-Diverging Mushroom-Forming Fungi Provides Insights into the Origins of Lignocellulose Decay Capabilities.</title>
        <authorList>
            <person name="Nagy L.G."/>
            <person name="Riley R."/>
            <person name="Tritt A."/>
            <person name="Adam C."/>
            <person name="Daum C."/>
            <person name="Floudas D."/>
            <person name="Sun H."/>
            <person name="Yadav J.S."/>
            <person name="Pangilinan J."/>
            <person name="Larsson K.H."/>
            <person name="Matsuura K."/>
            <person name="Barry K."/>
            <person name="Labutti K."/>
            <person name="Kuo R."/>
            <person name="Ohm R.A."/>
            <person name="Bhattacharya S.S."/>
            <person name="Shirouzu T."/>
            <person name="Yoshinaga Y."/>
            <person name="Martin F.M."/>
            <person name="Grigoriev I.V."/>
            <person name="Hibbett D.S."/>
        </authorList>
    </citation>
    <scope>NUCLEOTIDE SEQUENCE [LARGE SCALE GENOMIC DNA]</scope>
    <source>
        <strain evidence="2 3">HHB10207 ss-3</strain>
    </source>
</reference>
<evidence type="ECO:0000313" key="3">
    <source>
        <dbReference type="Proteomes" id="UP000076798"/>
    </source>
</evidence>
<feature type="region of interest" description="Disordered" evidence="1">
    <location>
        <begin position="1"/>
        <end position="38"/>
    </location>
</feature>
<keyword evidence="3" id="KW-1185">Reference proteome</keyword>
<feature type="compositionally biased region" description="Basic residues" evidence="1">
    <location>
        <begin position="26"/>
        <end position="38"/>
    </location>
</feature>
<dbReference type="Proteomes" id="UP000076798">
    <property type="component" value="Unassembled WGS sequence"/>
</dbReference>
<name>A0A166GDS2_9AGAM</name>
<protein>
    <submittedName>
        <fullName evidence="2">Uncharacterized protein</fullName>
    </submittedName>
</protein>
<gene>
    <name evidence="2" type="ORF">SISSUDRAFT_260541</name>
</gene>
<organism evidence="2 3">
    <name type="scientific">Sistotremastrum suecicum HHB10207 ss-3</name>
    <dbReference type="NCBI Taxonomy" id="1314776"/>
    <lineage>
        <taxon>Eukaryota</taxon>
        <taxon>Fungi</taxon>
        <taxon>Dikarya</taxon>
        <taxon>Basidiomycota</taxon>
        <taxon>Agaricomycotina</taxon>
        <taxon>Agaricomycetes</taxon>
        <taxon>Sistotremastrales</taxon>
        <taxon>Sistotremastraceae</taxon>
        <taxon>Sistotremastrum</taxon>
    </lineage>
</organism>
<evidence type="ECO:0000256" key="1">
    <source>
        <dbReference type="SAM" id="MobiDB-lite"/>
    </source>
</evidence>
<proteinExistence type="predicted"/>
<evidence type="ECO:0000313" key="2">
    <source>
        <dbReference type="EMBL" id="KZT41580.1"/>
    </source>
</evidence>
<sequence length="186" mass="21646">MEHRRPSHHPLRPIVSSDTKASPAYHPRRRLQKKSSSPRRRLHRVWLYLCPYHRQHHDHMNSHHIPLPPHSRERLHSNIPYWLHPSAEARLGLSSEKKSPQRRDYYLRLPRPSRLLLPGRPLFVAIHFLITGLYRVRGRSAACGVGGQDKGPVTKMPFQTPDILFSRQCSGYNALYLDNCTLDPAL</sequence>
<accession>A0A166GDS2</accession>